<gene>
    <name evidence="2" type="ORF">C0Q70_15375</name>
</gene>
<organism evidence="2 3">
    <name type="scientific">Pomacea canaliculata</name>
    <name type="common">Golden apple snail</name>
    <dbReference type="NCBI Taxonomy" id="400727"/>
    <lineage>
        <taxon>Eukaryota</taxon>
        <taxon>Metazoa</taxon>
        <taxon>Spiralia</taxon>
        <taxon>Lophotrochozoa</taxon>
        <taxon>Mollusca</taxon>
        <taxon>Gastropoda</taxon>
        <taxon>Caenogastropoda</taxon>
        <taxon>Architaenioglossa</taxon>
        <taxon>Ampullarioidea</taxon>
        <taxon>Ampullariidae</taxon>
        <taxon>Pomacea</taxon>
    </lineage>
</organism>
<evidence type="ECO:0008006" key="4">
    <source>
        <dbReference type="Google" id="ProtNLM"/>
    </source>
</evidence>
<dbReference type="GO" id="GO:0019441">
    <property type="term" value="P:L-tryptophan catabolic process to kynurenine"/>
    <property type="evidence" value="ECO:0007669"/>
    <property type="project" value="InterPro"/>
</dbReference>
<name>A0A2T7NUQ3_POMCA</name>
<dbReference type="STRING" id="400727.A0A2T7NUQ3"/>
<evidence type="ECO:0000313" key="3">
    <source>
        <dbReference type="Proteomes" id="UP000245119"/>
    </source>
</evidence>
<dbReference type="AlphaFoldDB" id="A0A2T7NUQ3"/>
<comment type="similarity">
    <text evidence="1">Belongs to the Cyclase 1 superfamily.</text>
</comment>
<keyword evidence="3" id="KW-1185">Reference proteome</keyword>
<evidence type="ECO:0000256" key="1">
    <source>
        <dbReference type="ARBA" id="ARBA00007865"/>
    </source>
</evidence>
<dbReference type="EMBL" id="PZQS01000009">
    <property type="protein sequence ID" value="PVD24885.1"/>
    <property type="molecule type" value="Genomic_DNA"/>
</dbReference>
<dbReference type="GO" id="GO:0004061">
    <property type="term" value="F:arylformamidase activity"/>
    <property type="evidence" value="ECO:0007669"/>
    <property type="project" value="InterPro"/>
</dbReference>
<dbReference type="Gene3D" id="3.50.30.50">
    <property type="entry name" value="Putative cyclase"/>
    <property type="match status" value="1"/>
</dbReference>
<accession>A0A2T7NUQ3</accession>
<dbReference type="InterPro" id="IPR007325">
    <property type="entry name" value="KFase/CYL"/>
</dbReference>
<dbReference type="SUPFAM" id="SSF102198">
    <property type="entry name" value="Putative cyclase"/>
    <property type="match status" value="1"/>
</dbReference>
<dbReference type="Proteomes" id="UP000245119">
    <property type="component" value="Linkage Group LG9"/>
</dbReference>
<sequence>MDNDDVCRLLVVLSLMALSAGLEVIDMTLVLGADTIVWPGSPPFNFTILKRGNQSDGYWYEINYFGTAEHAGTHVDAPAHFSQSGWRVHQIPSSSLAGPAVVVDVADKATKDADYRLTIEDLQAWEDSHGRIPDKAVVVMDSGWGARYPSPSRVFNTNNTLDASTFHFPGIHPAAAAWLASQRHVIAVGVDTPSTDYGQSTKYETHVVLGNNNVLGLENLQKVDQLPARGATIAIGLVNLKDGSGGPARILAIIDSTTTGRGNALHPTALLFLWIVCGVFVSLQWPTVL</sequence>
<comment type="caution">
    <text evidence="2">The sequence shown here is derived from an EMBL/GenBank/DDBJ whole genome shotgun (WGS) entry which is preliminary data.</text>
</comment>
<dbReference type="Pfam" id="PF04199">
    <property type="entry name" value="Cyclase"/>
    <property type="match status" value="1"/>
</dbReference>
<protein>
    <recommendedName>
        <fullName evidence="4">Cyclase</fullName>
    </recommendedName>
</protein>
<reference evidence="2 3" key="1">
    <citation type="submission" date="2018-04" db="EMBL/GenBank/DDBJ databases">
        <title>The genome of golden apple snail Pomacea canaliculata provides insight into stress tolerance and invasive adaptation.</title>
        <authorList>
            <person name="Liu C."/>
            <person name="Liu B."/>
            <person name="Ren Y."/>
            <person name="Zhang Y."/>
            <person name="Wang H."/>
            <person name="Li S."/>
            <person name="Jiang F."/>
            <person name="Yin L."/>
            <person name="Zhang G."/>
            <person name="Qian W."/>
            <person name="Fan W."/>
        </authorList>
    </citation>
    <scope>NUCLEOTIDE SEQUENCE [LARGE SCALE GENOMIC DNA]</scope>
    <source>
        <strain evidence="2">SZHN2017</strain>
        <tissue evidence="2">Muscle</tissue>
    </source>
</reference>
<dbReference type="PANTHER" id="PTHR31118">
    <property type="entry name" value="CYCLASE-LIKE PROTEIN 2"/>
    <property type="match status" value="1"/>
</dbReference>
<dbReference type="OMA" id="GEHSATH"/>
<evidence type="ECO:0000313" key="2">
    <source>
        <dbReference type="EMBL" id="PVD24885.1"/>
    </source>
</evidence>
<dbReference type="InterPro" id="IPR037175">
    <property type="entry name" value="KFase_sf"/>
</dbReference>
<dbReference type="PANTHER" id="PTHR31118:SF12">
    <property type="entry name" value="CYCLASE-LIKE PROTEIN 2"/>
    <property type="match status" value="1"/>
</dbReference>
<proteinExistence type="inferred from homology"/>
<dbReference type="OrthoDB" id="7108654at2759"/>